<dbReference type="AlphaFoldDB" id="A0AA38I9F8"/>
<keyword evidence="6" id="KW-1185">Reference proteome</keyword>
<dbReference type="FunFam" id="3.15.10.30:FF:000001">
    <property type="entry name" value="Takeout-like protein 1"/>
    <property type="match status" value="1"/>
</dbReference>
<evidence type="ECO:0000256" key="4">
    <source>
        <dbReference type="SAM" id="SignalP"/>
    </source>
</evidence>
<dbReference type="InterPro" id="IPR010562">
    <property type="entry name" value="Haemolymph_juvenile_hormone-bd"/>
</dbReference>
<gene>
    <name evidence="5" type="ORF">Zmor_017265</name>
</gene>
<dbReference type="SMART" id="SM00700">
    <property type="entry name" value="JHBP"/>
    <property type="match status" value="1"/>
</dbReference>
<reference evidence="5" key="1">
    <citation type="journal article" date="2023" name="G3 (Bethesda)">
        <title>Whole genome assemblies of Zophobas morio and Tenebrio molitor.</title>
        <authorList>
            <person name="Kaur S."/>
            <person name="Stinson S.A."/>
            <person name="diCenzo G.C."/>
        </authorList>
    </citation>
    <scope>NUCLEOTIDE SEQUENCE</scope>
    <source>
        <strain evidence="5">QUZm001</strain>
    </source>
</reference>
<feature type="chain" id="PRO_5041387327" description="Protein takeout" evidence="4">
    <location>
        <begin position="24"/>
        <end position="251"/>
    </location>
</feature>
<evidence type="ECO:0000256" key="3">
    <source>
        <dbReference type="ARBA" id="ARBA00060902"/>
    </source>
</evidence>
<dbReference type="PANTHER" id="PTHR11008">
    <property type="entry name" value="PROTEIN TAKEOUT-LIKE PROTEIN"/>
    <property type="match status" value="1"/>
</dbReference>
<evidence type="ECO:0008006" key="7">
    <source>
        <dbReference type="Google" id="ProtNLM"/>
    </source>
</evidence>
<evidence type="ECO:0000313" key="5">
    <source>
        <dbReference type="EMBL" id="KAJ3651214.1"/>
    </source>
</evidence>
<proteinExistence type="inferred from homology"/>
<sequence>MGRFGVTALGFFALVVASFTTRAAKLPSSFKRCHKSDPHFDDCLVVNIEDAIRKLKNGAPELALDSFEPLLISELVIGEGSGPVNVQQNFKNVRLHGLTGSKVLAEKASLDQNMLFAQSITPMLRLEADYNMKGRVLLLPIYGDGPCNVTLVNTKINHTLIGEPFERKGKTFLKWVNYTVTLRPEIVQFNFANLFNGDNRLGDEINRVLNENWDAVFGDVRAGYEKSFGIIFQDLANRVFTRVPTKDIFLD</sequence>
<name>A0AA38I9F8_9CUCU</name>
<organism evidence="5 6">
    <name type="scientific">Zophobas morio</name>
    <dbReference type="NCBI Taxonomy" id="2755281"/>
    <lineage>
        <taxon>Eukaryota</taxon>
        <taxon>Metazoa</taxon>
        <taxon>Ecdysozoa</taxon>
        <taxon>Arthropoda</taxon>
        <taxon>Hexapoda</taxon>
        <taxon>Insecta</taxon>
        <taxon>Pterygota</taxon>
        <taxon>Neoptera</taxon>
        <taxon>Endopterygota</taxon>
        <taxon>Coleoptera</taxon>
        <taxon>Polyphaga</taxon>
        <taxon>Cucujiformia</taxon>
        <taxon>Tenebrionidae</taxon>
        <taxon>Zophobas</taxon>
    </lineage>
</organism>
<evidence type="ECO:0000256" key="1">
    <source>
        <dbReference type="ARBA" id="ARBA00022729"/>
    </source>
</evidence>
<keyword evidence="2" id="KW-0090">Biological rhythms</keyword>
<dbReference type="EMBL" id="JALNTZ010000005">
    <property type="protein sequence ID" value="KAJ3651214.1"/>
    <property type="molecule type" value="Genomic_DNA"/>
</dbReference>
<accession>A0AA38I9F8</accession>
<dbReference type="Proteomes" id="UP001168821">
    <property type="component" value="Unassembled WGS sequence"/>
</dbReference>
<evidence type="ECO:0000313" key="6">
    <source>
        <dbReference type="Proteomes" id="UP001168821"/>
    </source>
</evidence>
<dbReference type="Pfam" id="PF06585">
    <property type="entry name" value="JHBP"/>
    <property type="match status" value="1"/>
</dbReference>
<dbReference type="GO" id="GO:0005615">
    <property type="term" value="C:extracellular space"/>
    <property type="evidence" value="ECO:0007669"/>
    <property type="project" value="TreeGrafter"/>
</dbReference>
<protein>
    <recommendedName>
        <fullName evidence="7">Protein takeout</fullName>
    </recommendedName>
</protein>
<dbReference type="PANTHER" id="PTHR11008:SF32">
    <property type="entry name" value="CIRCADIAN CLOCK-CONTROLLED PROTEIN DAYWAKE-RELATED"/>
    <property type="match status" value="1"/>
</dbReference>
<dbReference type="Gene3D" id="3.15.10.30">
    <property type="entry name" value="Haemolymph juvenile hormone binding protein"/>
    <property type="match status" value="1"/>
</dbReference>
<keyword evidence="1 4" id="KW-0732">Signal</keyword>
<evidence type="ECO:0000256" key="2">
    <source>
        <dbReference type="ARBA" id="ARBA00023108"/>
    </source>
</evidence>
<comment type="similarity">
    <text evidence="3">Belongs to the TO family.</text>
</comment>
<feature type="signal peptide" evidence="4">
    <location>
        <begin position="1"/>
        <end position="23"/>
    </location>
</feature>
<dbReference type="GO" id="GO:0007623">
    <property type="term" value="P:circadian rhythm"/>
    <property type="evidence" value="ECO:0007669"/>
    <property type="project" value="UniProtKB-ARBA"/>
</dbReference>
<comment type="caution">
    <text evidence="5">The sequence shown here is derived from an EMBL/GenBank/DDBJ whole genome shotgun (WGS) entry which is preliminary data.</text>
</comment>
<dbReference type="InterPro" id="IPR038606">
    <property type="entry name" value="To_sf"/>
</dbReference>